<dbReference type="SMART" id="SM00892">
    <property type="entry name" value="Endonuclease_NS"/>
    <property type="match status" value="1"/>
</dbReference>
<dbReference type="Gene3D" id="3.40.570.10">
    <property type="entry name" value="Extracellular Endonuclease, subunit A"/>
    <property type="match status" value="1"/>
</dbReference>
<gene>
    <name evidence="6" type="ORF">BDFB_008375</name>
</gene>
<dbReference type="FunFam" id="3.40.570.10:FF:000007">
    <property type="entry name" value="Alkaline nuclease"/>
    <property type="match status" value="1"/>
</dbReference>
<comment type="similarity">
    <text evidence="1">Belongs to the DNA/RNA non-specific endonuclease family.</text>
</comment>
<keyword evidence="2" id="KW-0540">Nuclease</keyword>
<dbReference type="InterPro" id="IPR040255">
    <property type="entry name" value="Non-specific_endonuclease"/>
</dbReference>
<dbReference type="STRING" id="1661398.A0A482W3B6"/>
<dbReference type="InterPro" id="IPR001604">
    <property type="entry name" value="Endo_G_ENPP1-like_dom"/>
</dbReference>
<accession>A0A482W3B6</accession>
<organism evidence="6 7">
    <name type="scientific">Asbolus verrucosus</name>
    <name type="common">Desert ironclad beetle</name>
    <dbReference type="NCBI Taxonomy" id="1661398"/>
    <lineage>
        <taxon>Eukaryota</taxon>
        <taxon>Metazoa</taxon>
        <taxon>Ecdysozoa</taxon>
        <taxon>Arthropoda</taxon>
        <taxon>Hexapoda</taxon>
        <taxon>Insecta</taxon>
        <taxon>Pterygota</taxon>
        <taxon>Neoptera</taxon>
        <taxon>Endopterygota</taxon>
        <taxon>Coleoptera</taxon>
        <taxon>Polyphaga</taxon>
        <taxon>Cucujiformia</taxon>
        <taxon>Tenebrionidae</taxon>
        <taxon>Pimeliinae</taxon>
        <taxon>Asbolus</taxon>
    </lineage>
</organism>
<dbReference type="PANTHER" id="PTHR13966:SF17">
    <property type="entry name" value="ENDONUCLEASE-RELATED"/>
    <property type="match status" value="1"/>
</dbReference>
<dbReference type="PANTHER" id="PTHR13966">
    <property type="entry name" value="ENDONUCLEASE RELATED"/>
    <property type="match status" value="1"/>
</dbReference>
<dbReference type="SUPFAM" id="SSF54060">
    <property type="entry name" value="His-Me finger endonucleases"/>
    <property type="match status" value="1"/>
</dbReference>
<keyword evidence="7" id="KW-1185">Reference proteome</keyword>
<comment type="caution">
    <text evidence="6">The sequence shown here is derived from an EMBL/GenBank/DDBJ whole genome shotgun (WGS) entry which is preliminary data.</text>
</comment>
<dbReference type="GO" id="GO:0004521">
    <property type="term" value="F:RNA endonuclease activity"/>
    <property type="evidence" value="ECO:0007669"/>
    <property type="project" value="TreeGrafter"/>
</dbReference>
<name>A0A482W3B6_ASBVE</name>
<dbReference type="GO" id="GO:0005743">
    <property type="term" value="C:mitochondrial inner membrane"/>
    <property type="evidence" value="ECO:0007669"/>
    <property type="project" value="TreeGrafter"/>
</dbReference>
<dbReference type="AlphaFoldDB" id="A0A482W3B6"/>
<feature type="chain" id="PRO_5019811899" evidence="4">
    <location>
        <begin position="21"/>
        <end position="396"/>
    </location>
</feature>
<keyword evidence="3 6" id="KW-0255">Endonuclease</keyword>
<evidence type="ECO:0000256" key="2">
    <source>
        <dbReference type="ARBA" id="ARBA00022722"/>
    </source>
</evidence>
<evidence type="ECO:0000313" key="6">
    <source>
        <dbReference type="EMBL" id="RZC39632.1"/>
    </source>
</evidence>
<keyword evidence="3 6" id="KW-0378">Hydrolase</keyword>
<feature type="signal peptide" evidence="4">
    <location>
        <begin position="1"/>
        <end position="20"/>
    </location>
</feature>
<protein>
    <submittedName>
        <fullName evidence="6">Endonuclease NS domain containing protein</fullName>
    </submittedName>
</protein>
<dbReference type="GO" id="GO:0005634">
    <property type="term" value="C:nucleus"/>
    <property type="evidence" value="ECO:0007669"/>
    <property type="project" value="TreeGrafter"/>
</dbReference>
<reference evidence="6 7" key="1">
    <citation type="submission" date="2017-03" db="EMBL/GenBank/DDBJ databases">
        <title>Genome of the blue death feigning beetle - Asbolus verrucosus.</title>
        <authorList>
            <person name="Rider S.D."/>
        </authorList>
    </citation>
    <scope>NUCLEOTIDE SEQUENCE [LARGE SCALE GENOMIC DNA]</scope>
    <source>
        <strain evidence="6">Butters</strain>
        <tissue evidence="6">Head and leg muscle</tissue>
    </source>
</reference>
<evidence type="ECO:0000259" key="5">
    <source>
        <dbReference type="SMART" id="SM00892"/>
    </source>
</evidence>
<dbReference type="Pfam" id="PF01223">
    <property type="entry name" value="Endonuclease_NS"/>
    <property type="match status" value="1"/>
</dbReference>
<evidence type="ECO:0000313" key="7">
    <source>
        <dbReference type="Proteomes" id="UP000292052"/>
    </source>
</evidence>
<dbReference type="GO" id="GO:0000014">
    <property type="term" value="F:single-stranded DNA endodeoxyribonuclease activity"/>
    <property type="evidence" value="ECO:0007669"/>
    <property type="project" value="TreeGrafter"/>
</dbReference>
<evidence type="ECO:0000256" key="1">
    <source>
        <dbReference type="ARBA" id="ARBA00010052"/>
    </source>
</evidence>
<dbReference type="EMBL" id="QDEB01032459">
    <property type="protein sequence ID" value="RZC39632.1"/>
    <property type="molecule type" value="Genomic_DNA"/>
</dbReference>
<keyword evidence="4" id="KW-0732">Signal</keyword>
<dbReference type="GO" id="GO:0003676">
    <property type="term" value="F:nucleic acid binding"/>
    <property type="evidence" value="ECO:0007669"/>
    <property type="project" value="InterPro"/>
</dbReference>
<evidence type="ECO:0000256" key="3">
    <source>
        <dbReference type="ARBA" id="ARBA00022759"/>
    </source>
</evidence>
<dbReference type="InterPro" id="IPR044925">
    <property type="entry name" value="His-Me_finger_sf"/>
</dbReference>
<dbReference type="OrthoDB" id="8194122at2759"/>
<evidence type="ECO:0000256" key="4">
    <source>
        <dbReference type="SAM" id="SignalP"/>
    </source>
</evidence>
<feature type="domain" description="DNA/RNA non-specific endonuclease/pyrophosphatase/phosphodiesterase" evidence="5">
    <location>
        <begin position="140"/>
        <end position="376"/>
    </location>
</feature>
<dbReference type="GO" id="GO:0006309">
    <property type="term" value="P:apoptotic DNA fragmentation"/>
    <property type="evidence" value="ECO:0007669"/>
    <property type="project" value="TreeGrafter"/>
</dbReference>
<sequence length="396" mass="44660">MKLFLAGCVFIGYFVHVLLANQKGCSFSVHGKIEQKSPILLQNDSSLILPSKGKIHLKNREIITLLCPDSNNYLIGIQSNATYAQCIRGKTLRVGNRDVNFHDLQCKHTIRGMVSKTTKKYGNNQGRIYRIGYQLSSRHFITLIAVCYDSNIDSVLYTEHFLHGQDVRHASKSSYRPSFRTEAAAVAVSVAYKQAFQKSTFNKLLRSSRLAQVYINDNSFLVRGQLSPDADFLFAATQYISYYYINTVPQWQAISEGNWRRIEAMVRKVADYLQETLIIITGTHQVLTLPDYNGDEREIYLIADRKLPVPKFIWKAVYSKKSKKAVVLVSLNNPFTPGIGKNDFLCESICDQVGWGSLSWADYERGFVHCCDYGEFAAEVGTAPKLAVVGVLHGPK</sequence>
<proteinExistence type="inferred from homology"/>
<dbReference type="GO" id="GO:0046872">
    <property type="term" value="F:metal ion binding"/>
    <property type="evidence" value="ECO:0007669"/>
    <property type="project" value="InterPro"/>
</dbReference>
<dbReference type="Proteomes" id="UP000292052">
    <property type="component" value="Unassembled WGS sequence"/>
</dbReference>
<dbReference type="InterPro" id="IPR044929">
    <property type="entry name" value="DNA/RNA_non-sp_Endonuclease_sf"/>
</dbReference>